<keyword evidence="5" id="KW-0479">Metal-binding</keyword>
<dbReference type="InterPro" id="IPR030844">
    <property type="entry name" value="PAN3"/>
</dbReference>
<dbReference type="InterPro" id="IPR011009">
    <property type="entry name" value="Kinase-like_dom_sf"/>
</dbReference>
<dbReference type="InterPro" id="IPR041332">
    <property type="entry name" value="Pan3_CK"/>
</dbReference>
<dbReference type="GO" id="GO:0031251">
    <property type="term" value="C:PAN complex"/>
    <property type="evidence" value="ECO:0007669"/>
    <property type="project" value="UniProtKB-UniRule"/>
</dbReference>
<sequence length="590" mass="65738">MAGVTRTPPIEGRRAGVPSPRPKGRGMYGTARVGTGCAFNHDPSLHGQKKDVSHAQVDNSIKQWRPLSKHVVKEYYHLPQGGERCTIHTEGYKRSENDAAWMLTWTQGDANSTATSANPYDPYTPTSLAAAVVSNHQNQLNPYAQDATAITGMGGYYQGQGNFTQPVRLKRKSALELTREELQRKSEAALQVLPNSSLPAHIDHFHSLVPLDTTNQKSATIFGYPSWVYKAVSSKDGHTYALRRLEGYRLTNEKAIRPVQSWKRVSNSSVVTVHDAFTTRAFGDSSLVFVMDYHPLSKTLADNHFGTAGRFQGRPSGTHVPEQVLWSYIVQVSSALKTIHSSGLSARLIEPTKVLLTSKNRIRLNSCAIFDVVQHDSPLSLPELQQDDLIQFGRLILSIATNNPAAIHNIPKSIEHVGRLYATELKDCVLWLLSPPNPQSSKGIDQFLGGIAGHLAANFDSALHCDDQLHTELNRELENSRILRLMAKLNFINERPEFAQNEQWSETGERYFLKLFRDYVFHQVDAQGNPVIDLAHVLTCLAKLDAGIDEKISLVSRDEQNCLVVSYKELKRGIDGAFQDLMKASRRSQQ</sequence>
<keyword evidence="3 8" id="KW-0507">mRNA processing</keyword>
<dbReference type="PROSITE" id="PS50011">
    <property type="entry name" value="PROTEIN_KINASE_DOM"/>
    <property type="match status" value="1"/>
</dbReference>
<dbReference type="FunFam" id="1.10.287.3700:FF:000001">
    <property type="entry name" value="PAN2-PAN3 deadenylation complex subunit PAN3"/>
    <property type="match status" value="1"/>
</dbReference>
<dbReference type="GO" id="GO:0000289">
    <property type="term" value="P:nuclear-transcribed mRNA poly(A) tail shortening"/>
    <property type="evidence" value="ECO:0007669"/>
    <property type="project" value="UniProtKB-UniRule"/>
</dbReference>
<comment type="caution">
    <text evidence="8">Lacks conserved residue(s) required for the propagation of feature annotation.</text>
</comment>
<feature type="binding site" evidence="8">
    <location>
        <begin position="292"/>
        <end position="299"/>
    </location>
    <ligand>
        <name>ATP</name>
        <dbReference type="ChEBI" id="CHEBI:30616"/>
    </ligand>
</feature>
<keyword evidence="2 8" id="KW-0963">Cytoplasm</keyword>
<dbReference type="GO" id="GO:0008270">
    <property type="term" value="F:zinc ion binding"/>
    <property type="evidence" value="ECO:0007669"/>
    <property type="project" value="UniProtKB-KW"/>
</dbReference>
<dbReference type="GO" id="GO:0006397">
    <property type="term" value="P:mRNA processing"/>
    <property type="evidence" value="ECO:0007669"/>
    <property type="project" value="UniProtKB-KW"/>
</dbReference>
<dbReference type="Gene3D" id="1.10.287.3700">
    <property type="match status" value="1"/>
</dbReference>
<evidence type="ECO:0000256" key="3">
    <source>
        <dbReference type="ARBA" id="ARBA00022664"/>
    </source>
</evidence>
<evidence type="ECO:0000256" key="6">
    <source>
        <dbReference type="ARBA" id="ARBA00022840"/>
    </source>
</evidence>
<keyword evidence="5" id="KW-0863">Zinc-finger</keyword>
<feature type="binding site" evidence="8">
    <location>
        <position position="243"/>
    </location>
    <ligand>
        <name>ATP</name>
        <dbReference type="ChEBI" id="CHEBI:30616"/>
    </ligand>
</feature>
<dbReference type="PANTHER" id="PTHR12272:SF11">
    <property type="entry name" value="PAN2-PAN3 DEADENYLATION COMPLEX SUBUNIT PAN3"/>
    <property type="match status" value="1"/>
</dbReference>
<comment type="function">
    <text evidence="8">Regulatory subunit of the poly(A)-nuclease (PAN) deadenylation complex, one of two cytoplasmic mRNA deadenylases involved in mRNA turnover. PAN specifically shortens poly(A) tails of RNA and the activity is stimulated by poly(A)-binding protein PAB1. PAN deadenylation is followed by rapid degradation of the shortened mRNA tails by the CCR4-NOT complex. Deadenylated mRNAs are then degraded by two alternative mechanisms, namely exosome-mediated 3'-5' exonucleolytic degradation, or deadenlyation-dependent mRNA decaping and subsequent 5'-3' exonucleolytic degradation by XRN1. May also be involved in post-transcriptional maturation of mRNA poly(A) tails. PAN3 acts as a positive regulator for PAN activity, recruiting the catalytic subunit PAN2 to mRNA via its interaction with RNA and with PAB1.</text>
</comment>
<name>A0A9P8RMF0_9PEZI</name>
<dbReference type="HAMAP" id="MF_03181">
    <property type="entry name" value="PAN3"/>
    <property type="match status" value="1"/>
</dbReference>
<dbReference type="GO" id="GO:0005524">
    <property type="term" value="F:ATP binding"/>
    <property type="evidence" value="ECO:0007669"/>
    <property type="project" value="UniProtKB-UniRule"/>
</dbReference>
<protein>
    <recommendedName>
        <fullName evidence="8">PAN2-PAN3 deadenylation complex subunit PAN3</fullName>
    </recommendedName>
    <alternativeName>
        <fullName evidence="8">PAB1P-dependent poly(A)-specific ribonuclease</fullName>
    </alternativeName>
    <alternativeName>
        <fullName evidence="8">Poly(A)-nuclease deadenylation complex subunit 3</fullName>
        <shortName evidence="8">PAN deadenylation complex subunit 3</shortName>
    </alternativeName>
</protein>
<dbReference type="FunFam" id="1.20.5.5160:FF:000002">
    <property type="entry name" value="PAN2-PAN3 deadenylation complex subunit PAN3"/>
    <property type="match status" value="1"/>
</dbReference>
<dbReference type="Proteomes" id="UP000750711">
    <property type="component" value="Unassembled WGS sequence"/>
</dbReference>
<comment type="caution">
    <text evidence="11">The sequence shown here is derived from an EMBL/GenBank/DDBJ whole genome shotgun (WGS) entry which is preliminary data.</text>
</comment>
<evidence type="ECO:0000256" key="9">
    <source>
        <dbReference type="SAM" id="MobiDB-lite"/>
    </source>
</evidence>
<comment type="similarity">
    <text evidence="8">Belongs to the protein kinase superfamily. PAN3 family.</text>
</comment>
<evidence type="ECO:0000256" key="4">
    <source>
        <dbReference type="ARBA" id="ARBA00022741"/>
    </source>
</evidence>
<accession>A0A9P8RMF0</accession>
<evidence type="ECO:0000259" key="10">
    <source>
        <dbReference type="PROSITE" id="PS50011"/>
    </source>
</evidence>
<feature type="binding site" evidence="8">
    <location>
        <begin position="352"/>
        <end position="353"/>
    </location>
    <ligand>
        <name>ATP</name>
        <dbReference type="ChEBI" id="CHEBI:30616"/>
    </ligand>
</feature>
<keyword evidence="7 8" id="KW-0175">Coiled coil</keyword>
<evidence type="ECO:0000313" key="11">
    <source>
        <dbReference type="EMBL" id="KAH0556524.1"/>
    </source>
</evidence>
<evidence type="ECO:0000256" key="8">
    <source>
        <dbReference type="HAMAP-Rule" id="MF_03181"/>
    </source>
</evidence>
<feature type="domain" description="Protein kinase" evidence="10">
    <location>
        <begin position="214"/>
        <end position="498"/>
    </location>
</feature>
<dbReference type="Gene3D" id="1.20.5.5160">
    <property type="match status" value="1"/>
</dbReference>
<dbReference type="GO" id="GO:0004672">
    <property type="term" value="F:protein kinase activity"/>
    <property type="evidence" value="ECO:0007669"/>
    <property type="project" value="InterPro"/>
</dbReference>
<comment type="domain">
    <text evidence="8">The N-terminal zinc finger binds to poly(A) RNA.</text>
</comment>
<dbReference type="PANTHER" id="PTHR12272">
    <property type="entry name" value="DEADENYLATION COMPLEX SUBUNIT PAN3"/>
    <property type="match status" value="1"/>
</dbReference>
<dbReference type="Gene3D" id="1.10.510.10">
    <property type="entry name" value="Transferase(Phosphotransferase) domain 1"/>
    <property type="match status" value="1"/>
</dbReference>
<reference evidence="11" key="1">
    <citation type="submission" date="2021-03" db="EMBL/GenBank/DDBJ databases">
        <title>Comparative genomics and phylogenomic investigation of the class Geoglossomycetes provide insights into ecological specialization and systematics.</title>
        <authorList>
            <person name="Melie T."/>
            <person name="Pirro S."/>
            <person name="Miller A.N."/>
            <person name="Quandt A."/>
        </authorList>
    </citation>
    <scope>NUCLEOTIDE SEQUENCE</scope>
    <source>
        <strain evidence="11">CAQ_001_2017</strain>
    </source>
</reference>
<comment type="domain">
    <text evidence="8">Contains a pseudokinase domain. The protein kinase domain is predicted to be catalytically inactive because some of the residues important for catalytic activity are substituted and it lacks the equivalent of the binding site for a peptide substrate. However, it has retained an ATP-binding site and ATP-binding is required for mRNA degradation, stimulating the activity of the PAN2 nuclease in vitro. The nucleotide-binding site is juxtaposed to the RNase active site of PAN2 in the complex and may actually bind nucleosides of a poly(A) RNA rather than ATP, feeding the poly(A)-tail to the active site of the deadenylase and thus increasing the efficiency with which this distributive enzyme degrades oligo(A) RNAs.</text>
</comment>
<comment type="domain">
    <text evidence="8">The pseudokinase domain, the coiled-coil (CC), and C-terminal knob domain (CK) form a structural unit (PKC) that forms an extensive high-affinity interaction surface for PAN2.</text>
</comment>
<gene>
    <name evidence="8" type="primary">PAN3</name>
    <name evidence="11" type="ORF">GP486_005596</name>
</gene>
<dbReference type="Pfam" id="PF18101">
    <property type="entry name" value="Pan3_CK"/>
    <property type="match status" value="1"/>
</dbReference>
<feature type="region of interest" description="Knob domain" evidence="8">
    <location>
        <begin position="492"/>
        <end position="590"/>
    </location>
</feature>
<evidence type="ECO:0000256" key="5">
    <source>
        <dbReference type="ARBA" id="ARBA00022771"/>
    </source>
</evidence>
<comment type="subunit">
    <text evidence="8">Homodimer. Forms a heterotrimer with a catalytic subunit PAN2 to form the poly(A)-nuclease (PAN) deadenylation complex. Interacts (via PAM-2 motif) with poly(A)-binding protein PAB1 (via PABC domain), conferring substrate specificity of the enzyme complex.</text>
</comment>
<evidence type="ECO:0000256" key="7">
    <source>
        <dbReference type="ARBA" id="ARBA00023054"/>
    </source>
</evidence>
<feature type="region of interest" description="Disordered" evidence="9">
    <location>
        <begin position="1"/>
        <end position="26"/>
    </location>
</feature>
<dbReference type="EMBL" id="JAGHQM010001076">
    <property type="protein sequence ID" value="KAH0556524.1"/>
    <property type="molecule type" value="Genomic_DNA"/>
</dbReference>
<evidence type="ECO:0000256" key="1">
    <source>
        <dbReference type="ARBA" id="ARBA00004496"/>
    </source>
</evidence>
<organism evidence="11 12">
    <name type="scientific">Trichoglossum hirsutum</name>
    <dbReference type="NCBI Taxonomy" id="265104"/>
    <lineage>
        <taxon>Eukaryota</taxon>
        <taxon>Fungi</taxon>
        <taxon>Dikarya</taxon>
        <taxon>Ascomycota</taxon>
        <taxon>Pezizomycotina</taxon>
        <taxon>Geoglossomycetes</taxon>
        <taxon>Geoglossales</taxon>
        <taxon>Geoglossaceae</taxon>
        <taxon>Trichoglossum</taxon>
    </lineage>
</organism>
<evidence type="ECO:0000313" key="12">
    <source>
        <dbReference type="Proteomes" id="UP000750711"/>
    </source>
</evidence>
<keyword evidence="4 8" id="KW-0547">Nucleotide-binding</keyword>
<comment type="subcellular location">
    <subcellularLocation>
        <location evidence="1 8">Cytoplasm</location>
    </subcellularLocation>
</comment>
<dbReference type="GO" id="GO:0000932">
    <property type="term" value="C:P-body"/>
    <property type="evidence" value="ECO:0007669"/>
    <property type="project" value="TreeGrafter"/>
</dbReference>
<feature type="coiled-coil region" evidence="8">
    <location>
        <begin position="453"/>
        <end position="491"/>
    </location>
</feature>
<dbReference type="GO" id="GO:0008143">
    <property type="term" value="F:poly(A) binding"/>
    <property type="evidence" value="ECO:0007669"/>
    <property type="project" value="TreeGrafter"/>
</dbReference>
<dbReference type="AlphaFoldDB" id="A0A9P8RMF0"/>
<proteinExistence type="inferred from homology"/>
<keyword evidence="5" id="KW-0862">Zinc</keyword>
<dbReference type="SUPFAM" id="SSF56112">
    <property type="entry name" value="Protein kinase-like (PK-like)"/>
    <property type="match status" value="1"/>
</dbReference>
<dbReference type="InterPro" id="IPR000719">
    <property type="entry name" value="Prot_kinase_dom"/>
</dbReference>
<keyword evidence="12" id="KW-1185">Reference proteome</keyword>
<evidence type="ECO:0000256" key="2">
    <source>
        <dbReference type="ARBA" id="ARBA00022490"/>
    </source>
</evidence>
<keyword evidence="6 8" id="KW-0067">ATP-binding</keyword>